<evidence type="ECO:0008006" key="4">
    <source>
        <dbReference type="Google" id="ProtNLM"/>
    </source>
</evidence>
<reference evidence="2 3" key="1">
    <citation type="submission" date="2024-01" db="EMBL/GenBank/DDBJ databases">
        <title>New evidence supports the origin of RcGTA from prophage.</title>
        <authorList>
            <person name="Xu Y."/>
            <person name="Liu B."/>
            <person name="Chen F."/>
        </authorList>
    </citation>
    <scope>NUCLEOTIDE SEQUENCE [LARGE SCALE GENOMIC DNA]</scope>
    <source>
        <strain evidence="2 3">CBW1107-2</strain>
    </source>
</reference>
<dbReference type="Proteomes" id="UP001559025">
    <property type="component" value="Unassembled WGS sequence"/>
</dbReference>
<dbReference type="EMBL" id="JAZHFV010000005">
    <property type="protein sequence ID" value="MEX4008748.1"/>
    <property type="molecule type" value="Genomic_DNA"/>
</dbReference>
<evidence type="ECO:0000256" key="1">
    <source>
        <dbReference type="SAM" id="Phobius"/>
    </source>
</evidence>
<protein>
    <recommendedName>
        <fullName evidence="4">DUF883 family protein</fullName>
    </recommendedName>
</protein>
<proteinExistence type="predicted"/>
<dbReference type="RefSeq" id="WP_368803732.1">
    <property type="nucleotide sequence ID" value="NZ_JAZHFV010000005.1"/>
</dbReference>
<gene>
    <name evidence="2" type="ORF">V1479_15650</name>
</gene>
<evidence type="ECO:0000313" key="2">
    <source>
        <dbReference type="EMBL" id="MEX4008748.1"/>
    </source>
</evidence>
<keyword evidence="1" id="KW-1133">Transmembrane helix</keyword>
<accession>A0ABV3WVN9</accession>
<comment type="caution">
    <text evidence="2">The sequence shown here is derived from an EMBL/GenBank/DDBJ whole genome shotgun (WGS) entry which is preliminary data.</text>
</comment>
<name>A0ABV3WVN9_9HYPH</name>
<keyword evidence="1" id="KW-0472">Membrane</keyword>
<feature type="transmembrane region" description="Helical" evidence="1">
    <location>
        <begin position="82"/>
        <end position="100"/>
    </location>
</feature>
<sequence length="104" mass="11340">MALFSRHQSSLDLHKEIGALRKEVAALGKAASRQGSSAYRDTRDQASDLYAELAERVSEALPVIRRRAHDFEETIRANPTRTVAVVGLVALTVAAAAILGSRRR</sequence>
<keyword evidence="3" id="KW-1185">Reference proteome</keyword>
<keyword evidence="1" id="KW-0812">Transmembrane</keyword>
<evidence type="ECO:0000313" key="3">
    <source>
        <dbReference type="Proteomes" id="UP001559025"/>
    </source>
</evidence>
<organism evidence="2 3">
    <name type="scientific">Neoaquamicrobium sediminum</name>
    <dbReference type="NCBI Taxonomy" id="1849104"/>
    <lineage>
        <taxon>Bacteria</taxon>
        <taxon>Pseudomonadati</taxon>
        <taxon>Pseudomonadota</taxon>
        <taxon>Alphaproteobacteria</taxon>
        <taxon>Hyphomicrobiales</taxon>
        <taxon>Phyllobacteriaceae</taxon>
        <taxon>Neoaquamicrobium</taxon>
    </lineage>
</organism>